<comment type="caution">
    <text evidence="2">The sequence shown here is derived from an EMBL/GenBank/DDBJ whole genome shotgun (WGS) entry which is preliminary data.</text>
</comment>
<evidence type="ECO:0000256" key="1">
    <source>
        <dbReference type="SAM" id="Phobius"/>
    </source>
</evidence>
<reference evidence="3 5" key="2">
    <citation type="submission" date="2020-08" db="EMBL/GenBank/DDBJ databases">
        <title>Sequencing the genomes of 1000 actinobacteria strains.</title>
        <authorList>
            <person name="Klenk H.-P."/>
        </authorList>
    </citation>
    <scope>NUCLEOTIDE SEQUENCE [LARGE SCALE GENOMIC DNA]</scope>
    <source>
        <strain evidence="3 5">DSM 21065</strain>
    </source>
</reference>
<feature type="transmembrane region" description="Helical" evidence="1">
    <location>
        <begin position="31"/>
        <end position="50"/>
    </location>
</feature>
<dbReference type="AlphaFoldDB" id="A0A099IZY5"/>
<dbReference type="RefSeq" id="WP_035840444.1">
    <property type="nucleotide sequence ID" value="NZ_JACHBQ010000001.1"/>
</dbReference>
<name>A0A099IZY5_9MICO</name>
<dbReference type="EMBL" id="JPXF01000143">
    <property type="protein sequence ID" value="KGJ71724.1"/>
    <property type="molecule type" value="Genomic_DNA"/>
</dbReference>
<gene>
    <name evidence="3" type="ORF">BJ997_000989</name>
    <name evidence="2" type="ORF">GY21_20230</name>
</gene>
<proteinExistence type="predicted"/>
<protein>
    <submittedName>
        <fullName evidence="3">Antimicrobial peptide system SdpA family protein</fullName>
    </submittedName>
</protein>
<dbReference type="OrthoDB" id="799068at2"/>
<sequence>MNSRQDYAPAEEVRATPAVSLSGAAGAPRSLGIFALAIAVTWAALGAFAFHTNQPENVLTAEWQVDVKATVQAVLPEQWGFFTRSPREDVLVPYRFHEQGGWTSAALYPHSQVQYIFGWNRISRAQGVEVGLIYTVIPETNWIACETGAGPVDCLDSTGDSSNVWQPVENTSPSPTLCGQGSLARSRIAPWAYSNIGQSQTTYSIALVDVLC</sequence>
<dbReference type="EMBL" id="JACHBQ010000001">
    <property type="protein sequence ID" value="MBB5640441.1"/>
    <property type="molecule type" value="Genomic_DNA"/>
</dbReference>
<evidence type="ECO:0000313" key="4">
    <source>
        <dbReference type="Proteomes" id="UP000029864"/>
    </source>
</evidence>
<accession>A0A099IZY5</accession>
<evidence type="ECO:0000313" key="5">
    <source>
        <dbReference type="Proteomes" id="UP000561726"/>
    </source>
</evidence>
<keyword evidence="4" id="KW-1185">Reference proteome</keyword>
<organism evidence="2 4">
    <name type="scientific">Cryobacterium roopkundense</name>
    <dbReference type="NCBI Taxonomy" id="1001240"/>
    <lineage>
        <taxon>Bacteria</taxon>
        <taxon>Bacillati</taxon>
        <taxon>Actinomycetota</taxon>
        <taxon>Actinomycetes</taxon>
        <taxon>Micrococcales</taxon>
        <taxon>Microbacteriaceae</taxon>
        <taxon>Cryobacterium</taxon>
    </lineage>
</organism>
<keyword evidence="1" id="KW-1133">Transmembrane helix</keyword>
<keyword evidence="1" id="KW-0472">Membrane</keyword>
<evidence type="ECO:0000313" key="3">
    <source>
        <dbReference type="EMBL" id="MBB5640441.1"/>
    </source>
</evidence>
<dbReference type="Pfam" id="PF17418">
    <property type="entry name" value="SdpA"/>
    <property type="match status" value="1"/>
</dbReference>
<dbReference type="InterPro" id="IPR023902">
    <property type="entry name" value="Sporulation_SdpA"/>
</dbReference>
<keyword evidence="1" id="KW-0812">Transmembrane</keyword>
<dbReference type="Proteomes" id="UP000561726">
    <property type="component" value="Unassembled WGS sequence"/>
</dbReference>
<evidence type="ECO:0000313" key="2">
    <source>
        <dbReference type="EMBL" id="KGJ71724.1"/>
    </source>
</evidence>
<reference evidence="2 4" key="1">
    <citation type="submission" date="2014-08" db="EMBL/GenBank/DDBJ databases">
        <authorList>
            <person name="Sisinthy S."/>
        </authorList>
    </citation>
    <scope>NUCLEOTIDE SEQUENCE [LARGE SCALE GENOMIC DNA]</scope>
    <source>
        <strain evidence="2 4">RuG17</strain>
    </source>
</reference>
<dbReference type="eggNOG" id="ENOG503348B">
    <property type="taxonomic scope" value="Bacteria"/>
</dbReference>
<dbReference type="Proteomes" id="UP000029864">
    <property type="component" value="Unassembled WGS sequence"/>
</dbReference>
<dbReference type="NCBIfam" id="TIGR04034">
    <property type="entry name" value="export_SdpA"/>
    <property type="match status" value="1"/>
</dbReference>